<dbReference type="AlphaFoldDB" id="A0A2T4J614"/>
<protein>
    <submittedName>
        <fullName evidence="1">Cyclase</fullName>
    </submittedName>
</protein>
<dbReference type="PANTHER" id="PTHR31118:SF12">
    <property type="entry name" value="CYCLASE-LIKE PROTEIN 2"/>
    <property type="match status" value="1"/>
</dbReference>
<dbReference type="SUPFAM" id="SSF102198">
    <property type="entry name" value="Putative cyclase"/>
    <property type="match status" value="1"/>
</dbReference>
<proteinExistence type="predicted"/>
<keyword evidence="2" id="KW-1185">Reference proteome</keyword>
<comment type="caution">
    <text evidence="1">The sequence shown here is derived from an EMBL/GenBank/DDBJ whole genome shotgun (WGS) entry which is preliminary data.</text>
</comment>
<dbReference type="Gene3D" id="3.50.30.50">
    <property type="entry name" value="Putative cyclase"/>
    <property type="match status" value="1"/>
</dbReference>
<dbReference type="PROSITE" id="PS51318">
    <property type="entry name" value="TAT"/>
    <property type="match status" value="1"/>
</dbReference>
<name>A0A2T4J614_FUSBL</name>
<dbReference type="GO" id="GO:0004061">
    <property type="term" value="F:arylformamidase activity"/>
    <property type="evidence" value="ECO:0007669"/>
    <property type="project" value="InterPro"/>
</dbReference>
<gene>
    <name evidence="1" type="ORF">C5F44_14340</name>
</gene>
<accession>A0A2T4J614</accession>
<dbReference type="Proteomes" id="UP000241362">
    <property type="component" value="Unassembled WGS sequence"/>
</dbReference>
<dbReference type="EMBL" id="PZKE01000015">
    <property type="protein sequence ID" value="PTE13339.1"/>
    <property type="molecule type" value="Genomic_DNA"/>
</dbReference>
<dbReference type="PANTHER" id="PTHR31118">
    <property type="entry name" value="CYCLASE-LIKE PROTEIN 2"/>
    <property type="match status" value="1"/>
</dbReference>
<dbReference type="GO" id="GO:0019441">
    <property type="term" value="P:L-tryptophan catabolic process to kynurenine"/>
    <property type="evidence" value="ECO:0007669"/>
    <property type="project" value="InterPro"/>
</dbReference>
<evidence type="ECO:0000313" key="1">
    <source>
        <dbReference type="EMBL" id="PTE13339.1"/>
    </source>
</evidence>
<dbReference type="InterPro" id="IPR007325">
    <property type="entry name" value="KFase/CYL"/>
</dbReference>
<reference evidence="1 2" key="1">
    <citation type="submission" date="2018-03" db="EMBL/GenBank/DDBJ databases">
        <title>Rhodobacter blasticus.</title>
        <authorList>
            <person name="Meyer T.E."/>
            <person name="Miller S."/>
            <person name="Lodha T."/>
            <person name="Gandham S."/>
            <person name="Chintalapati S."/>
            <person name="Chintalapati V.R."/>
        </authorList>
    </citation>
    <scope>NUCLEOTIDE SEQUENCE [LARGE SCALE GENOMIC DNA]</scope>
    <source>
        <strain evidence="1 2">DSM 2131</strain>
    </source>
</reference>
<dbReference type="InterPro" id="IPR037175">
    <property type="entry name" value="KFase_sf"/>
</dbReference>
<dbReference type="Pfam" id="PF04199">
    <property type="entry name" value="Cyclase"/>
    <property type="match status" value="1"/>
</dbReference>
<organism evidence="1 2">
    <name type="scientific">Fuscovulum blasticum DSM 2131</name>
    <dbReference type="NCBI Taxonomy" id="1188250"/>
    <lineage>
        <taxon>Bacteria</taxon>
        <taxon>Pseudomonadati</taxon>
        <taxon>Pseudomonadota</taxon>
        <taxon>Alphaproteobacteria</taxon>
        <taxon>Rhodobacterales</taxon>
        <taxon>Paracoccaceae</taxon>
        <taxon>Pseudogemmobacter</taxon>
    </lineage>
</organism>
<dbReference type="InterPro" id="IPR006311">
    <property type="entry name" value="TAT_signal"/>
</dbReference>
<evidence type="ECO:0000313" key="2">
    <source>
        <dbReference type="Proteomes" id="UP000241362"/>
    </source>
</evidence>
<sequence>MVRPYVSRAAKLPPQPGDRPMCDACLIDSVKASMLSRRALFAGAAATTAAVVASGLTAARPALAQAAGRVVDLTHAYDGSFPTFDGVPGILYEPAVKFADSGYQLWKLTIYEHTGTHIDAPLHFTADGTSVADLAPERLVCPLCIIDISAKAKDDANATVAPEDIEAWVSAHGEIPAGALVAFHSGWAAKVGSPEFRNTPDGKFAFPGFSKAATDLLATLDVAAIGVDTLSLDPGNSADFAVHNSWLPGGRFGIENLANLDQLPPAGATAFVGAPKHKGGTGGPARVLAVV</sequence>